<dbReference type="OrthoDB" id="788814at2"/>
<reference evidence="2 3" key="1">
    <citation type="submission" date="2016-10" db="EMBL/GenBank/DDBJ databases">
        <authorList>
            <person name="Varghese N."/>
            <person name="Submissions S."/>
        </authorList>
    </citation>
    <scope>NUCLEOTIDE SEQUENCE [LARGE SCALE GENOMIC DNA]</scope>
    <source>
        <strain evidence="2 3">Gm-149</strain>
    </source>
</reference>
<name>A0A511CGN7_9FLAO</name>
<dbReference type="EMBL" id="FNEO01000007">
    <property type="protein sequence ID" value="SDJ81317.1"/>
    <property type="molecule type" value="Genomic_DNA"/>
</dbReference>
<dbReference type="EMBL" id="BJVF01000006">
    <property type="protein sequence ID" value="GEL11801.1"/>
    <property type="molecule type" value="Genomic_DNA"/>
</dbReference>
<dbReference type="Proteomes" id="UP000321579">
    <property type="component" value="Unassembled WGS sequence"/>
</dbReference>
<dbReference type="Proteomes" id="UP000182367">
    <property type="component" value="Unassembled WGS sequence"/>
</dbReference>
<keyword evidence="3" id="KW-1185">Reference proteome</keyword>
<evidence type="ECO:0000313" key="1">
    <source>
        <dbReference type="EMBL" id="GEL11801.1"/>
    </source>
</evidence>
<gene>
    <name evidence="1" type="ORF">FGL01_25400</name>
    <name evidence="2" type="ORF">SAMN05192550_2824</name>
</gene>
<evidence type="ECO:0000313" key="3">
    <source>
        <dbReference type="Proteomes" id="UP000182367"/>
    </source>
</evidence>
<accession>A0A511CGN7</accession>
<reference evidence="1 4" key="2">
    <citation type="submission" date="2019-07" db="EMBL/GenBank/DDBJ databases">
        <title>Whole genome shotgun sequence of Flavobacterium glycines NBRC 105008.</title>
        <authorList>
            <person name="Hosoyama A."/>
            <person name="Uohara A."/>
            <person name="Ohji S."/>
            <person name="Ichikawa N."/>
        </authorList>
    </citation>
    <scope>NUCLEOTIDE SEQUENCE [LARGE SCALE GENOMIC DNA]</scope>
    <source>
        <strain evidence="1 4">NBRC 105008</strain>
    </source>
</reference>
<protein>
    <submittedName>
        <fullName evidence="1">Uncharacterized protein</fullName>
    </submittedName>
</protein>
<comment type="caution">
    <text evidence="1">The sequence shown here is derived from an EMBL/GenBank/DDBJ whole genome shotgun (WGS) entry which is preliminary data.</text>
</comment>
<sequence>MKNIFFTFLAICFHSISFGQISENQKMIELAKDYKNFMFRNEPTKEILKEIKSNVPENLKTTSDFIAEAITSKNKLLSQSFLSRPENDILKQLYIIRAINFNIRKENQIDNNKLIDSLLNKNLSVYELIDNYYDMLFTSVGNKNQPFDLSKTNFKMNDYNFKDETEKGIMYLICMDFCSKTIWGYMNIVKPANTSKAYDYIKKFPKFNDQKYYQYTDFYFTDFEMEIVEGKGIQSYKSYYLDKYYETLLSHLLCLNKENKSEKEKNDLLLGSILKESNLYKYTKYQKILESIFEVHKIE</sequence>
<organism evidence="1 4">
    <name type="scientific">Flavobacterium glycines</name>
    <dbReference type="NCBI Taxonomy" id="551990"/>
    <lineage>
        <taxon>Bacteria</taxon>
        <taxon>Pseudomonadati</taxon>
        <taxon>Bacteroidota</taxon>
        <taxon>Flavobacteriia</taxon>
        <taxon>Flavobacteriales</taxon>
        <taxon>Flavobacteriaceae</taxon>
        <taxon>Flavobacterium</taxon>
    </lineage>
</organism>
<evidence type="ECO:0000313" key="4">
    <source>
        <dbReference type="Proteomes" id="UP000321579"/>
    </source>
</evidence>
<dbReference type="AlphaFoldDB" id="A0A511CGN7"/>
<dbReference type="RefSeq" id="WP_066326041.1">
    <property type="nucleotide sequence ID" value="NZ_BJVF01000006.1"/>
</dbReference>
<proteinExistence type="predicted"/>
<evidence type="ECO:0000313" key="2">
    <source>
        <dbReference type="EMBL" id="SDJ81317.1"/>
    </source>
</evidence>